<keyword evidence="5 7" id="KW-0378">Hydrolase</keyword>
<dbReference type="EMBL" id="CP018095">
    <property type="protein sequence ID" value="APF38796.1"/>
    <property type="molecule type" value="Genomic_DNA"/>
</dbReference>
<dbReference type="EC" id="3.1.2.6" evidence="7"/>
<reference evidence="9 10" key="1">
    <citation type="submission" date="2016-11" db="EMBL/GenBank/DDBJ databases">
        <title>Complete genome sequence of the aerobically denitrifying bacterium Chelatococcus daeguensis TAD1.</title>
        <authorList>
            <person name="Yang Y."/>
            <person name="Huang S."/>
            <person name="Lin E."/>
        </authorList>
    </citation>
    <scope>NUCLEOTIDE SEQUENCE [LARGE SCALE GENOMIC DNA]</scope>
    <source>
        <strain evidence="9 10">TAD1</strain>
    </source>
</reference>
<dbReference type="PIRSF" id="PIRSF005457">
    <property type="entry name" value="Glx"/>
    <property type="match status" value="1"/>
</dbReference>
<comment type="subunit">
    <text evidence="7">Monomer.</text>
</comment>
<dbReference type="CDD" id="cd07723">
    <property type="entry name" value="hydroxyacylglutathione_hydrolase_MBL-fold"/>
    <property type="match status" value="1"/>
</dbReference>
<dbReference type="HAMAP" id="MF_01374">
    <property type="entry name" value="Glyoxalase_2"/>
    <property type="match status" value="1"/>
</dbReference>
<dbReference type="GO" id="GO:0019243">
    <property type="term" value="P:methylglyoxal catabolic process to D-lactate via S-lactoyl-glutathione"/>
    <property type="evidence" value="ECO:0007669"/>
    <property type="project" value="UniProtKB-UniRule"/>
</dbReference>
<feature type="domain" description="Metallo-beta-lactamase" evidence="8">
    <location>
        <begin position="14"/>
        <end position="172"/>
    </location>
</feature>
<evidence type="ECO:0000256" key="5">
    <source>
        <dbReference type="ARBA" id="ARBA00022801"/>
    </source>
</evidence>
<dbReference type="InterPro" id="IPR032282">
    <property type="entry name" value="HAGH_C"/>
</dbReference>
<accession>A0AAC9P0L1</accession>
<comment type="pathway">
    <text evidence="2 7">Secondary metabolite metabolism; methylglyoxal degradation; (R)-lactate from methylglyoxal: step 2/2.</text>
</comment>
<evidence type="ECO:0000313" key="10">
    <source>
        <dbReference type="Proteomes" id="UP000182703"/>
    </source>
</evidence>
<dbReference type="InterPro" id="IPR050110">
    <property type="entry name" value="Glyoxalase_II_hydrolase"/>
</dbReference>
<keyword evidence="10" id="KW-1185">Reference proteome</keyword>
<feature type="binding site" evidence="7">
    <location>
        <position position="115"/>
    </location>
    <ligand>
        <name>Zn(2+)</name>
        <dbReference type="ChEBI" id="CHEBI:29105"/>
        <label>1</label>
    </ligand>
</feature>
<dbReference type="PANTHER" id="PTHR43705">
    <property type="entry name" value="HYDROXYACYLGLUTATHIONE HYDROLASE"/>
    <property type="match status" value="1"/>
</dbReference>
<dbReference type="InterPro" id="IPR036866">
    <property type="entry name" value="RibonucZ/Hydroxyglut_hydro"/>
</dbReference>
<protein>
    <recommendedName>
        <fullName evidence="7">Hydroxyacylglutathione hydrolase</fullName>
        <ecNumber evidence="7">3.1.2.6</ecNumber>
    </recommendedName>
    <alternativeName>
        <fullName evidence="7">Glyoxalase II</fullName>
        <shortName evidence="7">Glx II</shortName>
    </alternativeName>
</protein>
<dbReference type="SUPFAM" id="SSF56281">
    <property type="entry name" value="Metallo-hydrolase/oxidoreductase"/>
    <property type="match status" value="1"/>
</dbReference>
<feature type="binding site" evidence="7">
    <location>
        <position position="61"/>
    </location>
    <ligand>
        <name>Zn(2+)</name>
        <dbReference type="ChEBI" id="CHEBI:29105"/>
        <label>2</label>
    </ligand>
</feature>
<dbReference type="SMART" id="SM00849">
    <property type="entry name" value="Lactamase_B"/>
    <property type="match status" value="1"/>
</dbReference>
<sequence>MVPADIHVFPCRSDNIGVLVRDAASGACAAIDAPEEAAVRRALAETGWRLTHILVTHKHPDHVEGIPGLKRETGATVIGPAAEAAAIPDIDRRVAEGDVVEVGALRGEVIATPGHTLGHIAYWFARERALFAGDTLFALGCGRLFEGTPADMWATLEKLAALPDDTRLYCGHEYTLANAHFALAADPDNAALAKRAADIEARRARGELTVPSLLGEEKATNPFLRAREQALAAAVNLAGRPAAEVFAALRAWKDRF</sequence>
<feature type="binding site" evidence="7">
    <location>
        <position position="59"/>
    </location>
    <ligand>
        <name>Zn(2+)</name>
        <dbReference type="ChEBI" id="CHEBI:29105"/>
        <label>1</label>
    </ligand>
</feature>
<dbReference type="Gene3D" id="3.60.15.10">
    <property type="entry name" value="Ribonuclease Z/Hydroxyacylglutathione hydrolase-like"/>
    <property type="match status" value="1"/>
</dbReference>
<evidence type="ECO:0000256" key="2">
    <source>
        <dbReference type="ARBA" id="ARBA00004963"/>
    </source>
</evidence>
<dbReference type="AlphaFoldDB" id="A0AAC9P0L1"/>
<name>A0AAC9P0L1_9HYPH</name>
<evidence type="ECO:0000259" key="8">
    <source>
        <dbReference type="SMART" id="SM00849"/>
    </source>
</evidence>
<comment type="cofactor">
    <cofactor evidence="7">
        <name>Zn(2+)</name>
        <dbReference type="ChEBI" id="CHEBI:29105"/>
    </cofactor>
    <text evidence="7">Binds 2 Zn(2+) ions per subunit.</text>
</comment>
<dbReference type="InterPro" id="IPR001279">
    <property type="entry name" value="Metallo-B-lactamas"/>
</dbReference>
<evidence type="ECO:0000256" key="7">
    <source>
        <dbReference type="HAMAP-Rule" id="MF_01374"/>
    </source>
</evidence>
<evidence type="ECO:0000256" key="4">
    <source>
        <dbReference type="ARBA" id="ARBA00022723"/>
    </source>
</evidence>
<keyword evidence="6 7" id="KW-0862">Zinc</keyword>
<dbReference type="PANTHER" id="PTHR43705:SF1">
    <property type="entry name" value="HYDROXYACYLGLUTATHIONE HYDROLASE GLOB"/>
    <property type="match status" value="1"/>
</dbReference>
<evidence type="ECO:0000256" key="1">
    <source>
        <dbReference type="ARBA" id="ARBA00001623"/>
    </source>
</evidence>
<dbReference type="InterPro" id="IPR017782">
    <property type="entry name" value="Hydroxyacylglutathione_Hdrlase"/>
</dbReference>
<comment type="catalytic activity">
    <reaction evidence="1 7">
        <text>an S-(2-hydroxyacyl)glutathione + H2O = a 2-hydroxy carboxylate + glutathione + H(+)</text>
        <dbReference type="Rhea" id="RHEA:21864"/>
        <dbReference type="ChEBI" id="CHEBI:15377"/>
        <dbReference type="ChEBI" id="CHEBI:15378"/>
        <dbReference type="ChEBI" id="CHEBI:57925"/>
        <dbReference type="ChEBI" id="CHEBI:58896"/>
        <dbReference type="ChEBI" id="CHEBI:71261"/>
        <dbReference type="EC" id="3.1.2.6"/>
    </reaction>
</comment>
<dbReference type="GO" id="GO:0046872">
    <property type="term" value="F:metal ion binding"/>
    <property type="evidence" value="ECO:0007669"/>
    <property type="project" value="UniProtKB-KW"/>
</dbReference>
<proteinExistence type="inferred from homology"/>
<comment type="similarity">
    <text evidence="3 7">Belongs to the metallo-beta-lactamase superfamily. Glyoxalase II family.</text>
</comment>
<dbReference type="InterPro" id="IPR035680">
    <property type="entry name" value="Clx_II_MBL"/>
</dbReference>
<evidence type="ECO:0000256" key="6">
    <source>
        <dbReference type="ARBA" id="ARBA00022833"/>
    </source>
</evidence>
<feature type="binding site" evidence="7">
    <location>
        <position position="57"/>
    </location>
    <ligand>
        <name>Zn(2+)</name>
        <dbReference type="ChEBI" id="CHEBI:29105"/>
        <label>1</label>
    </ligand>
</feature>
<keyword evidence="4 7" id="KW-0479">Metal-binding</keyword>
<dbReference type="GO" id="GO:0004416">
    <property type="term" value="F:hydroxyacylglutathione hydrolase activity"/>
    <property type="evidence" value="ECO:0007669"/>
    <property type="project" value="UniProtKB-UniRule"/>
</dbReference>
<evidence type="ECO:0000313" key="9">
    <source>
        <dbReference type="EMBL" id="APF38796.1"/>
    </source>
</evidence>
<feature type="binding site" evidence="7">
    <location>
        <position position="134"/>
    </location>
    <ligand>
        <name>Zn(2+)</name>
        <dbReference type="ChEBI" id="CHEBI:29105"/>
        <label>2</label>
    </ligand>
</feature>
<feature type="binding site" evidence="7">
    <location>
        <position position="134"/>
    </location>
    <ligand>
        <name>Zn(2+)</name>
        <dbReference type="ChEBI" id="CHEBI:29105"/>
        <label>1</label>
    </ligand>
</feature>
<dbReference type="Pfam" id="PF16123">
    <property type="entry name" value="HAGH_C"/>
    <property type="match status" value="1"/>
</dbReference>
<dbReference type="KEGG" id="cdq:BOQ54_00670"/>
<comment type="function">
    <text evidence="7">Thiolesterase that catalyzes the hydrolysis of S-D-lactoyl-glutathione to form glutathione and D-lactic acid.</text>
</comment>
<gene>
    <name evidence="7" type="primary">gloB</name>
    <name evidence="9" type="ORF">BOQ54_00670</name>
</gene>
<organism evidence="9 10">
    <name type="scientific">Chelatococcus daeguensis</name>
    <dbReference type="NCBI Taxonomy" id="444444"/>
    <lineage>
        <taxon>Bacteria</taxon>
        <taxon>Pseudomonadati</taxon>
        <taxon>Pseudomonadota</taxon>
        <taxon>Alphaproteobacteria</taxon>
        <taxon>Hyphomicrobiales</taxon>
        <taxon>Chelatococcaceae</taxon>
        <taxon>Chelatococcus</taxon>
    </lineage>
</organism>
<dbReference type="Proteomes" id="UP000182703">
    <property type="component" value="Chromosome"/>
</dbReference>
<dbReference type="NCBIfam" id="TIGR03413">
    <property type="entry name" value="GSH_gloB"/>
    <property type="match status" value="1"/>
</dbReference>
<dbReference type="Pfam" id="PF00753">
    <property type="entry name" value="Lactamase_B"/>
    <property type="match status" value="1"/>
</dbReference>
<feature type="binding site" evidence="7">
    <location>
        <position position="62"/>
    </location>
    <ligand>
        <name>Zn(2+)</name>
        <dbReference type="ChEBI" id="CHEBI:29105"/>
        <label>2</label>
    </ligand>
</feature>
<feature type="binding site" evidence="7">
    <location>
        <position position="172"/>
    </location>
    <ligand>
        <name>Zn(2+)</name>
        <dbReference type="ChEBI" id="CHEBI:29105"/>
        <label>2</label>
    </ligand>
</feature>
<evidence type="ECO:0000256" key="3">
    <source>
        <dbReference type="ARBA" id="ARBA00006759"/>
    </source>
</evidence>